<dbReference type="FunFam" id="3.30.565.10:FF:000017">
    <property type="entry name" value="PMS1 homolog 1, mismatch repair system component"/>
    <property type="match status" value="1"/>
</dbReference>
<dbReference type="InterPro" id="IPR038973">
    <property type="entry name" value="MutL/Mlh/Pms-like"/>
</dbReference>
<dbReference type="NCBIfam" id="TIGR00585">
    <property type="entry name" value="mutl"/>
    <property type="match status" value="1"/>
</dbReference>
<dbReference type="PANTHER" id="PTHR10073">
    <property type="entry name" value="DNA MISMATCH REPAIR PROTEIN MLH, PMS, MUTL"/>
    <property type="match status" value="1"/>
</dbReference>
<feature type="region of interest" description="Disordered" evidence="3">
    <location>
        <begin position="408"/>
        <end position="460"/>
    </location>
</feature>
<keyword evidence="6" id="KW-1185">Reference proteome</keyword>
<evidence type="ECO:0000259" key="4">
    <source>
        <dbReference type="SMART" id="SM01340"/>
    </source>
</evidence>
<dbReference type="SUPFAM" id="SSF55874">
    <property type="entry name" value="ATPase domain of HSP90 chaperone/DNA topoisomerase II/histidine kinase"/>
    <property type="match status" value="1"/>
</dbReference>
<feature type="region of interest" description="Disordered" evidence="3">
    <location>
        <begin position="703"/>
        <end position="735"/>
    </location>
</feature>
<dbReference type="GO" id="GO:0006298">
    <property type="term" value="P:mismatch repair"/>
    <property type="evidence" value="ECO:0007669"/>
    <property type="project" value="InterPro"/>
</dbReference>
<feature type="compositionally biased region" description="Polar residues" evidence="3">
    <location>
        <begin position="724"/>
        <end position="735"/>
    </location>
</feature>
<name>A0A2T3BF43_AMORE</name>
<evidence type="ECO:0000313" key="5">
    <source>
        <dbReference type="EMBL" id="PSS27948.1"/>
    </source>
</evidence>
<dbReference type="PROSITE" id="PS00058">
    <property type="entry name" value="DNA_MISMATCH_REPAIR_1"/>
    <property type="match status" value="1"/>
</dbReference>
<dbReference type="InterPro" id="IPR013507">
    <property type="entry name" value="DNA_mismatch_S5_2-like"/>
</dbReference>
<evidence type="ECO:0000313" key="6">
    <source>
        <dbReference type="Proteomes" id="UP000241818"/>
    </source>
</evidence>
<organism evidence="5 6">
    <name type="scientific">Amorphotheca resinae ATCC 22711</name>
    <dbReference type="NCBI Taxonomy" id="857342"/>
    <lineage>
        <taxon>Eukaryota</taxon>
        <taxon>Fungi</taxon>
        <taxon>Dikarya</taxon>
        <taxon>Ascomycota</taxon>
        <taxon>Pezizomycotina</taxon>
        <taxon>Leotiomycetes</taxon>
        <taxon>Helotiales</taxon>
        <taxon>Amorphothecaceae</taxon>
        <taxon>Amorphotheca</taxon>
    </lineage>
</organism>
<dbReference type="GO" id="GO:0005524">
    <property type="term" value="F:ATP binding"/>
    <property type="evidence" value="ECO:0007669"/>
    <property type="project" value="InterPro"/>
</dbReference>
<dbReference type="Gene3D" id="3.30.565.10">
    <property type="entry name" value="Histidine kinase-like ATPase, C-terminal domain"/>
    <property type="match status" value="1"/>
</dbReference>
<dbReference type="PANTHER" id="PTHR10073:SF41">
    <property type="entry name" value="MISMATCH REPAIR PROTEIN, PUTATIVE (AFU_ORTHOLOGUE AFUA_8G05820)-RELATED"/>
    <property type="match status" value="1"/>
</dbReference>
<dbReference type="STRING" id="857342.A0A2T3BF43"/>
<dbReference type="GeneID" id="36574263"/>
<dbReference type="InParanoid" id="A0A2T3BF43"/>
<proteinExistence type="inferred from homology"/>
<feature type="compositionally biased region" description="Basic and acidic residues" evidence="3">
    <location>
        <begin position="703"/>
        <end position="723"/>
    </location>
</feature>
<dbReference type="OrthoDB" id="10263226at2759"/>
<keyword evidence="2" id="KW-0227">DNA damage</keyword>
<evidence type="ECO:0000256" key="1">
    <source>
        <dbReference type="ARBA" id="ARBA00006082"/>
    </source>
</evidence>
<dbReference type="GO" id="GO:0030983">
    <property type="term" value="F:mismatched DNA binding"/>
    <property type="evidence" value="ECO:0007669"/>
    <property type="project" value="InterPro"/>
</dbReference>
<dbReference type="InterPro" id="IPR020568">
    <property type="entry name" value="Ribosomal_Su5_D2-typ_SF"/>
</dbReference>
<feature type="domain" description="DNA mismatch repair protein S5" evidence="4">
    <location>
        <begin position="216"/>
        <end position="376"/>
    </location>
</feature>
<dbReference type="SMART" id="SM01340">
    <property type="entry name" value="DNA_mis_repair"/>
    <property type="match status" value="1"/>
</dbReference>
<dbReference type="InterPro" id="IPR002099">
    <property type="entry name" value="MutL/Mlh/PMS"/>
</dbReference>
<feature type="region of interest" description="Disordered" evidence="3">
    <location>
        <begin position="547"/>
        <end position="566"/>
    </location>
</feature>
<dbReference type="GO" id="GO:0061982">
    <property type="term" value="P:meiosis I cell cycle process"/>
    <property type="evidence" value="ECO:0007669"/>
    <property type="project" value="UniProtKB-ARBA"/>
</dbReference>
<dbReference type="Pfam" id="PF01119">
    <property type="entry name" value="DNA_mis_repair"/>
    <property type="match status" value="1"/>
</dbReference>
<dbReference type="EMBL" id="KZ679006">
    <property type="protein sequence ID" value="PSS27948.1"/>
    <property type="molecule type" value="Genomic_DNA"/>
</dbReference>
<dbReference type="GO" id="GO:0016887">
    <property type="term" value="F:ATP hydrolysis activity"/>
    <property type="evidence" value="ECO:0007669"/>
    <property type="project" value="InterPro"/>
</dbReference>
<dbReference type="RefSeq" id="XP_024725473.1">
    <property type="nucleotide sequence ID" value="XM_024866182.1"/>
</dbReference>
<dbReference type="InterPro" id="IPR014721">
    <property type="entry name" value="Ribsml_uS5_D2-typ_fold_subgr"/>
</dbReference>
<accession>A0A2T3BF43</accession>
<dbReference type="GO" id="GO:0140664">
    <property type="term" value="F:ATP-dependent DNA damage sensor activity"/>
    <property type="evidence" value="ECO:0007669"/>
    <property type="project" value="InterPro"/>
</dbReference>
<reference evidence="5 6" key="1">
    <citation type="journal article" date="2018" name="New Phytol.">
        <title>Comparative genomics and transcriptomics depict ericoid mycorrhizal fungi as versatile saprotrophs and plant mutualists.</title>
        <authorList>
            <person name="Martino E."/>
            <person name="Morin E."/>
            <person name="Grelet G.A."/>
            <person name="Kuo A."/>
            <person name="Kohler A."/>
            <person name="Daghino S."/>
            <person name="Barry K.W."/>
            <person name="Cichocki N."/>
            <person name="Clum A."/>
            <person name="Dockter R.B."/>
            <person name="Hainaut M."/>
            <person name="Kuo R.C."/>
            <person name="LaButti K."/>
            <person name="Lindahl B.D."/>
            <person name="Lindquist E.A."/>
            <person name="Lipzen A."/>
            <person name="Khouja H.R."/>
            <person name="Magnuson J."/>
            <person name="Murat C."/>
            <person name="Ohm R.A."/>
            <person name="Singer S.W."/>
            <person name="Spatafora J.W."/>
            <person name="Wang M."/>
            <person name="Veneault-Fourrey C."/>
            <person name="Henrissat B."/>
            <person name="Grigoriev I.V."/>
            <person name="Martin F.M."/>
            <person name="Perotto S."/>
        </authorList>
    </citation>
    <scope>NUCLEOTIDE SEQUENCE [LARGE SCALE GENOMIC DNA]</scope>
    <source>
        <strain evidence="5 6">ATCC 22711</strain>
    </source>
</reference>
<dbReference type="InterPro" id="IPR014762">
    <property type="entry name" value="DNA_mismatch_repair_CS"/>
</dbReference>
<dbReference type="Pfam" id="PF13589">
    <property type="entry name" value="HATPase_c_3"/>
    <property type="match status" value="1"/>
</dbReference>
<gene>
    <name evidence="5" type="ORF">M430DRAFT_32492</name>
</gene>
<comment type="similarity">
    <text evidence="1">Belongs to the DNA mismatch repair MutL/HexB family.</text>
</comment>
<dbReference type="Gene3D" id="3.30.230.10">
    <property type="match status" value="1"/>
</dbReference>
<dbReference type="InterPro" id="IPR036890">
    <property type="entry name" value="HATPase_C_sf"/>
</dbReference>
<dbReference type="AlphaFoldDB" id="A0A2T3BF43"/>
<evidence type="ECO:0000256" key="3">
    <source>
        <dbReference type="SAM" id="MobiDB-lite"/>
    </source>
</evidence>
<dbReference type="GO" id="GO:0032389">
    <property type="term" value="C:MutLalpha complex"/>
    <property type="evidence" value="ECO:0007669"/>
    <property type="project" value="TreeGrafter"/>
</dbReference>
<sequence>MAITALPKATIQLLNSAQVLTTPTSLVKELIDNALDAKATSIDIIISPNTLDKIEVRDNGHGIRPDDLDALGRRGHTSKLRSFDELRLLGGITLGFRGEALASAVQLGEVSITTKTEGEPVATKVKLKAVGGIENQTRTSHPIGTTVSVLNFMAKLPVRKKTFEKEAAKTLGKVNQLLQAYALARPSIRFSLKITKGGKGSWSFAPRPNSGVKEAVSQVIGRDAALQCIEKSFVFPESKLEEDGAEVDEEYATNSVPEDAIDQGKKSERFIIEAFLPSADAEPSKVGNGQFLSIDSRPVSHEKGTMKKIVTVFKKYIKDCLADASDNLRNPFVRLNIKCPVASYDPNVEPAKDDVLFGNESLVLEAVEKLFKTVYGECKVAPAAPAPRVLAKSVDNFELLLARKPATLSNRDQQQSAQAAPLIAPSPGPSSPPHISKSPRTNVEENADEPSTNKQRKWGFTMSTDFTKEAEDFEQQNQRNNHGAGPARDADEEMLPELTNPLNPWIIAKMSAPSTRGSATTSRDVNPISALTPITPKVYRVSEPGSDVIHRSNTRGQQTSRSADIEGVQPKVPTRISIQQPIVSSNRQQLPIDDEPDLFITDNEQPRQTSRRNDFVTARDIAPNSLMSPPSTQLSKVPSRAIGLNKPFVSPLVNDGNRAKQDSLRQTKLIQDPQPSCVQDGNHQDMPNNSDLAWAMDFEQRKEDATRRRREEVRAARVAEKDSTATNVSRSSPHTNRYNAAIASLEAGLPSSRSSALEVKKAFSTSLPDDDPRGYLLRRQQSLASHTSKPGDLPKMLRAKSMKLPLERIPRDAQLHQLVQPLPTEISTLGQTAAILAKDDMYISRGSLAAGLVTISEETSEVARMLQRVVEAWVKDAGDEKLEVEYIGDFSMLNH</sequence>
<dbReference type="SUPFAM" id="SSF54211">
    <property type="entry name" value="Ribosomal protein S5 domain 2-like"/>
    <property type="match status" value="1"/>
</dbReference>
<feature type="compositionally biased region" description="Polar residues" evidence="3">
    <location>
        <begin position="408"/>
        <end position="418"/>
    </location>
</feature>
<dbReference type="Proteomes" id="UP000241818">
    <property type="component" value="Unassembled WGS sequence"/>
</dbReference>
<evidence type="ECO:0000256" key="2">
    <source>
        <dbReference type="ARBA" id="ARBA00022763"/>
    </source>
</evidence>
<dbReference type="CDD" id="cd16926">
    <property type="entry name" value="HATPase_MutL-MLH-PMS-like"/>
    <property type="match status" value="1"/>
</dbReference>
<protein>
    <recommendedName>
        <fullName evidence="4">DNA mismatch repair protein S5 domain-containing protein</fullName>
    </recommendedName>
</protein>